<dbReference type="SMART" id="SM00220">
    <property type="entry name" value="S_TKc"/>
    <property type="match status" value="1"/>
</dbReference>
<dbReference type="PANTHER" id="PTHR24055">
    <property type="entry name" value="MITOGEN-ACTIVATED PROTEIN KINASE"/>
    <property type="match status" value="1"/>
</dbReference>
<dbReference type="OrthoDB" id="248923at2759"/>
<sequence length="1186" mass="130819">DLRAETANRLEPRKQSLKAFLPVTFFPIQAGPAMAEQQLDLNAAAEALAEAVAGAVAAVDAQAPAEPPAQPAPEVQEVVPQGSAEIANQVLRHGIQISPAVIGLTSDRIVEHYGASFFPEGRRTPEADRDSQWRGWPLPWCRDVDNMPDVNAYGRDCIAYVKLLMKVSGMLRAEPRMLPSMAQASRLRSREDRNLSLLEKSFFTERFTLEFIRQMEKCGVRRAEEFQSTRSLEQGSQQFFAPLPGEQPPWTRSLWCTSDGYFYAFRHVAADVSHKHFLQVGTWLADGVGRTMVPPDLEEERGRRGRGEYRGGGEQYPAGQPPQAAAPDPDQDPLGMDDFWGMMNCVAIPLLLRGGGLRGLVYIYLHLPRLEEESDGSTPAAWPFWGFGTELAVQSLSFAPHRFDSAASPLFKFCSLIGAIALLCGMQAAVWRMAGFWQVTGVILQVFEYSEKLIAKPPEKFLRGDEKAGCEVGFLHEDDLEEEWVVSVPTGPMALVKESFDKATGVLLDILLDLVSGKHFPDCQELASQAGGMIKALQNMGGQEDLQLLKELKIVTDMFDGHSKSITPSNAARAPSLLTPLTAEGKLDHEGDEPWATPSVPPPNLWKEILAFMGSSATEPADFVMAFDGRSCKEDDLLSQAHACEGANVYTGGCPPRAGRSRKVPLSGRKLETMAIRCPVQRSRIKVSKKETFTACGEESTYEGTYTGLNKEHLQWLQAIADRAACGLIAAEGSSLFSEENATAVKKSFPDVIACLAKAQEEDVSNPRNAAVKGDLLTLKGVRCRGVASKLLLMILRAAFCPKIRLRCKTAIEASAKTKGKTAQPSQCSNHVKKGRAAKPQQSGRKSLVKTKGKTAKPRQSARRMAVKQSLVPKARRAFALFLGENTKVKKGASKSEYQAEMRRVAALWKQLDDKQKDRGESELAPRNALPHARRKFRIGNYTVVEDQLGSGSYGKVFSSCCPNGRSCAIKVYRSRQAHHEAAFELATYEKLGKLAMPHCQWFPMVLDFAKLLHLDIKPANILWCGELRELRLCDFGMSGERATVAGPIPTTEPRFTEYVTPFYRPPELWNLVSGPVALQAALTRAVDLWSFGCVVFEVVAGKPLMKPLDRRQPTSKQCVAEWCKDWPELIASSACVAGTRGSWSCWRVRMWSCGMWSSVVLNACCPEPKSRKWMKDGAAHINRAD</sequence>
<dbReference type="PROSITE" id="PS00107">
    <property type="entry name" value="PROTEIN_KINASE_ATP"/>
    <property type="match status" value="1"/>
</dbReference>
<evidence type="ECO:0000313" key="7">
    <source>
        <dbReference type="EMBL" id="CAL1145198.1"/>
    </source>
</evidence>
<proteinExistence type="predicted"/>
<dbReference type="EMBL" id="CAMXCT010001635">
    <property type="protein sequence ID" value="CAI3991823.1"/>
    <property type="molecule type" value="Genomic_DNA"/>
</dbReference>
<feature type="compositionally biased region" description="Basic and acidic residues" evidence="4">
    <location>
        <begin position="300"/>
        <end position="311"/>
    </location>
</feature>
<dbReference type="GO" id="GO:0005524">
    <property type="term" value="F:ATP binding"/>
    <property type="evidence" value="ECO:0007669"/>
    <property type="project" value="UniProtKB-UniRule"/>
</dbReference>
<evidence type="ECO:0000256" key="3">
    <source>
        <dbReference type="PROSITE-ProRule" id="PRU10141"/>
    </source>
</evidence>
<dbReference type="EMBL" id="CAMXCT020001635">
    <property type="protein sequence ID" value="CAL1145198.1"/>
    <property type="molecule type" value="Genomic_DNA"/>
</dbReference>
<name>A0A9P1CJH8_9DINO</name>
<dbReference type="InterPro" id="IPR011009">
    <property type="entry name" value="Kinase-like_dom_sf"/>
</dbReference>
<evidence type="ECO:0000256" key="4">
    <source>
        <dbReference type="SAM" id="MobiDB-lite"/>
    </source>
</evidence>
<evidence type="ECO:0000259" key="5">
    <source>
        <dbReference type="PROSITE" id="PS50011"/>
    </source>
</evidence>
<evidence type="ECO:0000256" key="2">
    <source>
        <dbReference type="ARBA" id="ARBA00022840"/>
    </source>
</evidence>
<dbReference type="Proteomes" id="UP001152797">
    <property type="component" value="Unassembled WGS sequence"/>
</dbReference>
<dbReference type="PROSITE" id="PS50011">
    <property type="entry name" value="PROTEIN_KINASE_DOM"/>
    <property type="match status" value="1"/>
</dbReference>
<keyword evidence="1 3" id="KW-0547">Nucleotide-binding</keyword>
<keyword evidence="9" id="KW-1185">Reference proteome</keyword>
<evidence type="ECO:0000313" key="6">
    <source>
        <dbReference type="EMBL" id="CAI3991823.1"/>
    </source>
</evidence>
<dbReference type="SUPFAM" id="SSF56112">
    <property type="entry name" value="Protein kinase-like (PK-like)"/>
    <property type="match status" value="1"/>
</dbReference>
<protein>
    <submittedName>
        <fullName evidence="8">Mitogen-activated protein kinase CPK1 (Stress-activated protein kinase CPK1)</fullName>
    </submittedName>
</protein>
<feature type="region of interest" description="Disordered" evidence="4">
    <location>
        <begin position="291"/>
        <end position="332"/>
    </location>
</feature>
<feature type="non-terminal residue" evidence="6">
    <location>
        <position position="1186"/>
    </location>
</feature>
<dbReference type="AlphaFoldDB" id="A0A9P1CJH8"/>
<keyword evidence="2 3" id="KW-0067">ATP-binding</keyword>
<dbReference type="GO" id="GO:0004672">
    <property type="term" value="F:protein kinase activity"/>
    <property type="evidence" value="ECO:0007669"/>
    <property type="project" value="InterPro"/>
</dbReference>
<dbReference type="Gene3D" id="1.10.510.10">
    <property type="entry name" value="Transferase(Phosphotransferase) domain 1"/>
    <property type="match status" value="1"/>
</dbReference>
<keyword evidence="8" id="KW-0418">Kinase</keyword>
<dbReference type="Pfam" id="PF00069">
    <property type="entry name" value="Pkinase"/>
    <property type="match status" value="1"/>
</dbReference>
<dbReference type="InterPro" id="IPR050117">
    <property type="entry name" value="MAPK"/>
</dbReference>
<accession>A0A9P1CJH8</accession>
<reference evidence="6" key="1">
    <citation type="submission" date="2022-10" db="EMBL/GenBank/DDBJ databases">
        <authorList>
            <person name="Chen Y."/>
            <person name="Dougan E. K."/>
            <person name="Chan C."/>
            <person name="Rhodes N."/>
            <person name="Thang M."/>
        </authorList>
    </citation>
    <scope>NUCLEOTIDE SEQUENCE</scope>
</reference>
<evidence type="ECO:0000256" key="1">
    <source>
        <dbReference type="ARBA" id="ARBA00022741"/>
    </source>
</evidence>
<feature type="non-terminal residue" evidence="6">
    <location>
        <position position="1"/>
    </location>
</feature>
<comment type="caution">
    <text evidence="6">The sequence shown here is derived from an EMBL/GenBank/DDBJ whole genome shotgun (WGS) entry which is preliminary data.</text>
</comment>
<dbReference type="InterPro" id="IPR000719">
    <property type="entry name" value="Prot_kinase_dom"/>
</dbReference>
<keyword evidence="8" id="KW-0808">Transferase</keyword>
<feature type="domain" description="Protein kinase" evidence="5">
    <location>
        <begin position="835"/>
        <end position="1186"/>
    </location>
</feature>
<feature type="binding site" evidence="3">
    <location>
        <position position="971"/>
    </location>
    <ligand>
        <name>ATP</name>
        <dbReference type="ChEBI" id="CHEBI:30616"/>
    </ligand>
</feature>
<feature type="compositionally biased region" description="Polar residues" evidence="4">
    <location>
        <begin position="821"/>
        <end position="830"/>
    </location>
</feature>
<gene>
    <name evidence="6" type="ORF">C1SCF055_LOCUS18696</name>
</gene>
<organism evidence="6">
    <name type="scientific">Cladocopium goreaui</name>
    <dbReference type="NCBI Taxonomy" id="2562237"/>
    <lineage>
        <taxon>Eukaryota</taxon>
        <taxon>Sar</taxon>
        <taxon>Alveolata</taxon>
        <taxon>Dinophyceae</taxon>
        <taxon>Suessiales</taxon>
        <taxon>Symbiodiniaceae</taxon>
        <taxon>Cladocopium</taxon>
    </lineage>
</organism>
<dbReference type="EMBL" id="CAMXCT030001635">
    <property type="protein sequence ID" value="CAL4779135.1"/>
    <property type="molecule type" value="Genomic_DNA"/>
</dbReference>
<evidence type="ECO:0000313" key="8">
    <source>
        <dbReference type="EMBL" id="CAL4779135.1"/>
    </source>
</evidence>
<feature type="compositionally biased region" description="Basic residues" evidence="4">
    <location>
        <begin position="847"/>
        <end position="866"/>
    </location>
</feature>
<feature type="region of interest" description="Disordered" evidence="4">
    <location>
        <begin position="815"/>
        <end position="870"/>
    </location>
</feature>
<feature type="compositionally biased region" description="Low complexity" evidence="4">
    <location>
        <begin position="315"/>
        <end position="328"/>
    </location>
</feature>
<evidence type="ECO:0000313" key="9">
    <source>
        <dbReference type="Proteomes" id="UP001152797"/>
    </source>
</evidence>
<reference evidence="7" key="2">
    <citation type="submission" date="2024-04" db="EMBL/GenBank/DDBJ databases">
        <authorList>
            <person name="Chen Y."/>
            <person name="Shah S."/>
            <person name="Dougan E. K."/>
            <person name="Thang M."/>
            <person name="Chan C."/>
        </authorList>
    </citation>
    <scope>NUCLEOTIDE SEQUENCE [LARGE SCALE GENOMIC DNA]</scope>
</reference>
<dbReference type="InterPro" id="IPR017441">
    <property type="entry name" value="Protein_kinase_ATP_BS"/>
</dbReference>